<dbReference type="RefSeq" id="WP_051889464.1">
    <property type="nucleotide sequence ID" value="NZ_BHZE01000003.1"/>
</dbReference>
<protein>
    <recommendedName>
        <fullName evidence="4">Peptidase S74 domain-containing protein</fullName>
    </recommendedName>
</protein>
<feature type="signal peptide" evidence="3">
    <location>
        <begin position="1"/>
        <end position="17"/>
    </location>
</feature>
<dbReference type="AlphaFoldDB" id="A0A401XIV5"/>
<reference evidence="5 6" key="1">
    <citation type="submission" date="2018-11" db="EMBL/GenBank/DDBJ databases">
        <title>Schleiferia aggregans sp. nov., a moderately thermophilic heterotrophic bacterium isolated from microbial mats at a terrestrial hot spring.</title>
        <authorList>
            <person name="Iino T."/>
            <person name="Ohkuma M."/>
            <person name="Haruta S."/>
        </authorList>
    </citation>
    <scope>NUCLEOTIDE SEQUENCE [LARGE SCALE GENOMIC DNA]</scope>
    <source>
        <strain evidence="5 6">LA</strain>
    </source>
</reference>
<organism evidence="5 6">
    <name type="scientific">Thermaurantimonas aggregans</name>
    <dbReference type="NCBI Taxonomy" id="2173829"/>
    <lineage>
        <taxon>Bacteria</taxon>
        <taxon>Pseudomonadati</taxon>
        <taxon>Bacteroidota</taxon>
        <taxon>Flavobacteriia</taxon>
        <taxon>Flavobacteriales</taxon>
        <taxon>Schleiferiaceae</taxon>
        <taxon>Thermaurantimonas</taxon>
    </lineage>
</organism>
<evidence type="ECO:0000256" key="1">
    <source>
        <dbReference type="ARBA" id="ARBA00022729"/>
    </source>
</evidence>
<evidence type="ECO:0000256" key="2">
    <source>
        <dbReference type="SAM" id="Coils"/>
    </source>
</evidence>
<dbReference type="InterPro" id="IPR030392">
    <property type="entry name" value="S74_ICA"/>
</dbReference>
<gene>
    <name evidence="5" type="ORF">JCM31826_04220</name>
</gene>
<keyword evidence="1 3" id="KW-0732">Signal</keyword>
<sequence length="294" mass="32763">MKNAAITLLLTLFTLNAGFSQLKVTSEGSVSINSYAPNWGRALRTTVHYPQTCAYHLTYLNKDRFYVCAEGWLWVEKGGYFGSDLKIKQNVKKISSPLSTVFKLNGIQFTFIDEENSLKSTSSNTSYYRLGLIAQEVEQVLPGIVKTMPDGSKAIAYTDLIALVIEAIKEQQLYISNLKNEIQELKEQIASNKTQSANIAKGLPQIVNSPLVFQNKPNPFNQSTEINYFLPDTVKSAHIFIYDVNGAQLKKIPIENKGEGSVILHGAELKAGMYHYVLIVNGQIVDSKKMILTD</sequence>
<proteinExistence type="predicted"/>
<dbReference type="EMBL" id="BHZE01000003">
    <property type="protein sequence ID" value="GCD76940.1"/>
    <property type="molecule type" value="Genomic_DNA"/>
</dbReference>
<feature type="coiled-coil region" evidence="2">
    <location>
        <begin position="168"/>
        <end position="195"/>
    </location>
</feature>
<name>A0A401XIV5_9FLAO</name>
<dbReference type="InterPro" id="IPR026444">
    <property type="entry name" value="Secre_tail"/>
</dbReference>
<comment type="caution">
    <text evidence="5">The sequence shown here is derived from an EMBL/GenBank/DDBJ whole genome shotgun (WGS) entry which is preliminary data.</text>
</comment>
<keyword evidence="2" id="KW-0175">Coiled coil</keyword>
<evidence type="ECO:0000313" key="5">
    <source>
        <dbReference type="EMBL" id="GCD76940.1"/>
    </source>
</evidence>
<keyword evidence="6" id="KW-1185">Reference proteome</keyword>
<feature type="domain" description="Peptidase S74" evidence="4">
    <location>
        <begin position="83"/>
        <end position="182"/>
    </location>
</feature>
<evidence type="ECO:0000259" key="4">
    <source>
        <dbReference type="PROSITE" id="PS51688"/>
    </source>
</evidence>
<dbReference type="Pfam" id="PF13884">
    <property type="entry name" value="Peptidase_S74"/>
    <property type="match status" value="1"/>
</dbReference>
<accession>A0A401XIV5</accession>
<evidence type="ECO:0000256" key="3">
    <source>
        <dbReference type="SAM" id="SignalP"/>
    </source>
</evidence>
<dbReference type="NCBIfam" id="TIGR04183">
    <property type="entry name" value="Por_Secre_tail"/>
    <property type="match status" value="1"/>
</dbReference>
<feature type="chain" id="PRO_5019358844" description="Peptidase S74 domain-containing protein" evidence="3">
    <location>
        <begin position="18"/>
        <end position="294"/>
    </location>
</feature>
<dbReference type="Proteomes" id="UP000286715">
    <property type="component" value="Unassembled WGS sequence"/>
</dbReference>
<evidence type="ECO:0000313" key="6">
    <source>
        <dbReference type="Proteomes" id="UP000286715"/>
    </source>
</evidence>
<dbReference type="OrthoDB" id="9808953at2"/>
<dbReference type="PROSITE" id="PS51688">
    <property type="entry name" value="ICA"/>
    <property type="match status" value="1"/>
</dbReference>